<dbReference type="EMBL" id="ASPP01023979">
    <property type="protein sequence ID" value="ETO09606.1"/>
    <property type="molecule type" value="Genomic_DNA"/>
</dbReference>
<name>X6M7G7_RETFI</name>
<comment type="similarity">
    <text evidence="2">Belongs to the COG7 family.</text>
</comment>
<dbReference type="AlphaFoldDB" id="X6M7G7"/>
<evidence type="ECO:0000256" key="3">
    <source>
        <dbReference type="ARBA" id="ARBA00020984"/>
    </source>
</evidence>
<dbReference type="GO" id="GO:0007030">
    <property type="term" value="P:Golgi organization"/>
    <property type="evidence" value="ECO:0007669"/>
    <property type="project" value="TreeGrafter"/>
</dbReference>
<accession>X6M7G7</accession>
<proteinExistence type="inferred from homology"/>
<dbReference type="Pfam" id="PF10191">
    <property type="entry name" value="COG7"/>
    <property type="match status" value="1"/>
</dbReference>
<dbReference type="PANTHER" id="PTHR21443">
    <property type="entry name" value="CONSERVED OLIGOMERIC GOLGI COMPLEX COMPONENT 7"/>
    <property type="match status" value="1"/>
</dbReference>
<evidence type="ECO:0000313" key="9">
    <source>
        <dbReference type="EMBL" id="ETO09606.1"/>
    </source>
</evidence>
<keyword evidence="10" id="KW-1185">Reference proteome</keyword>
<evidence type="ECO:0000256" key="6">
    <source>
        <dbReference type="ARBA" id="ARBA00023034"/>
    </source>
</evidence>
<evidence type="ECO:0000256" key="7">
    <source>
        <dbReference type="ARBA" id="ARBA00023136"/>
    </source>
</evidence>
<reference evidence="9 10" key="1">
    <citation type="journal article" date="2013" name="Curr. Biol.">
        <title>The Genome of the Foraminiferan Reticulomyxa filosa.</title>
        <authorList>
            <person name="Glockner G."/>
            <person name="Hulsmann N."/>
            <person name="Schleicher M."/>
            <person name="Noegel A.A."/>
            <person name="Eichinger L."/>
            <person name="Gallinger C."/>
            <person name="Pawlowski J."/>
            <person name="Sierra R."/>
            <person name="Euteneuer U."/>
            <person name="Pillet L."/>
            <person name="Moustafa A."/>
            <person name="Platzer M."/>
            <person name="Groth M."/>
            <person name="Szafranski K."/>
            <person name="Schliwa M."/>
        </authorList>
    </citation>
    <scope>NUCLEOTIDE SEQUENCE [LARGE SCALE GENOMIC DNA]</scope>
</reference>
<keyword evidence="6" id="KW-0333">Golgi apparatus</keyword>
<dbReference type="GO" id="GO:0017119">
    <property type="term" value="C:Golgi transport complex"/>
    <property type="evidence" value="ECO:0007669"/>
    <property type="project" value="InterPro"/>
</dbReference>
<dbReference type="PANTHER" id="PTHR21443:SF0">
    <property type="entry name" value="CONSERVED OLIGOMERIC GOLGI COMPLEX SUBUNIT 7"/>
    <property type="match status" value="1"/>
</dbReference>
<dbReference type="InterPro" id="IPR019335">
    <property type="entry name" value="COG7"/>
</dbReference>
<evidence type="ECO:0000256" key="5">
    <source>
        <dbReference type="ARBA" id="ARBA00022927"/>
    </source>
</evidence>
<gene>
    <name evidence="9" type="ORF">RFI_27767</name>
</gene>
<evidence type="ECO:0000256" key="8">
    <source>
        <dbReference type="ARBA" id="ARBA00031345"/>
    </source>
</evidence>
<dbReference type="GO" id="GO:0006890">
    <property type="term" value="P:retrograde vesicle-mediated transport, Golgi to endoplasmic reticulum"/>
    <property type="evidence" value="ECO:0007669"/>
    <property type="project" value="TreeGrafter"/>
</dbReference>
<dbReference type="GO" id="GO:0000139">
    <property type="term" value="C:Golgi membrane"/>
    <property type="evidence" value="ECO:0007669"/>
    <property type="project" value="UniProtKB-SubCell"/>
</dbReference>
<organism evidence="9 10">
    <name type="scientific">Reticulomyxa filosa</name>
    <dbReference type="NCBI Taxonomy" id="46433"/>
    <lineage>
        <taxon>Eukaryota</taxon>
        <taxon>Sar</taxon>
        <taxon>Rhizaria</taxon>
        <taxon>Retaria</taxon>
        <taxon>Foraminifera</taxon>
        <taxon>Monothalamids</taxon>
        <taxon>Reticulomyxidae</taxon>
        <taxon>Reticulomyxa</taxon>
    </lineage>
</organism>
<dbReference type="GO" id="GO:0006886">
    <property type="term" value="P:intracellular protein transport"/>
    <property type="evidence" value="ECO:0007669"/>
    <property type="project" value="InterPro"/>
</dbReference>
<evidence type="ECO:0000313" key="10">
    <source>
        <dbReference type="Proteomes" id="UP000023152"/>
    </source>
</evidence>
<dbReference type="Proteomes" id="UP000023152">
    <property type="component" value="Unassembled WGS sequence"/>
</dbReference>
<protein>
    <recommendedName>
        <fullName evidence="3">Conserved oligomeric Golgi complex subunit 7</fullName>
    </recommendedName>
    <alternativeName>
        <fullName evidence="8">Component of oligomeric Golgi complex 7</fullName>
    </alternativeName>
</protein>
<evidence type="ECO:0000256" key="4">
    <source>
        <dbReference type="ARBA" id="ARBA00022448"/>
    </source>
</evidence>
<comment type="caution">
    <text evidence="9">The sequence shown here is derived from an EMBL/GenBank/DDBJ whole genome shotgun (WGS) entry which is preliminary data.</text>
</comment>
<evidence type="ECO:0000256" key="1">
    <source>
        <dbReference type="ARBA" id="ARBA00004395"/>
    </source>
</evidence>
<sequence length="299" mass="34153">MLNKFESPQNAGMALFPKTLTALGMTDRMEDPTKMQNVKGMGTGAAALSSPPSALKQKMEAIISNIVMQEIHENIRNVHRLKVWTEKDLKHAKTLNLPQFNLQPSEYIRNIGSHVLTLVDHLESAIQNSGFEKMLLHQENEQQSELEKGKNETTETLTQLEVEKHKEENIHHNATRNEIDKWLNLVVNKTVHELFVELYQLNELSPKGNKQLIEDLNHLRGMAETLCVQEPEFIHAILKVLTCEVSNAQIIKEELLRDDNQSIDKDGSNYGKESRLRTSFEKKIATKFAILRGLNVRFV</sequence>
<evidence type="ECO:0000256" key="2">
    <source>
        <dbReference type="ARBA" id="ARBA00005831"/>
    </source>
</evidence>
<keyword evidence="4" id="KW-0813">Transport</keyword>
<keyword evidence="7" id="KW-0472">Membrane</keyword>
<comment type="subcellular location">
    <subcellularLocation>
        <location evidence="1">Golgi apparatus membrane</location>
        <topology evidence="1">Peripheral membrane protein</topology>
    </subcellularLocation>
</comment>
<keyword evidence="5" id="KW-0653">Protein transport</keyword>